<evidence type="ECO:0000256" key="3">
    <source>
        <dbReference type="ARBA" id="ARBA00022827"/>
    </source>
</evidence>
<dbReference type="InterPro" id="IPR027477">
    <property type="entry name" value="Succ_DH/fumarate_Rdtase_cat_sf"/>
</dbReference>
<dbReference type="Gene3D" id="3.50.50.60">
    <property type="entry name" value="FAD/NAD(P)-binding domain"/>
    <property type="match status" value="1"/>
</dbReference>
<sequence>MFKKLLLSFCVLCLLTGAVAAKDLPAKWDIETDVLVVGFGAAGSAAASAAHDAGADVLIIEKLPFPGGNTALCGGAVYAAGTDIQKQLGYNDTPELMQAYQALIKPGLNRPEFIKLVSERSNEALEWIIANGAKIPAKEGVPGITMGGFERNFDQVTPAMPRSHWVEGGGKGLFQAFFNAVSKRKIKTSMSTTAERLIRDPASDRIVGVQATKNKKTIYIKANKAVVLTTGGFSQNIEMLTAYAPSGNNYKGAKGSSGVVGDGIKMAQEVGADLWAMHETLESMGILGAPNAYFTPFMEYTLIVNNKGLRFISEGAWTEPISEETLRQPDGEAFLIFDATLRARSEFDTTLGSVVPTKFLVEANSLEELAVKFGIPGEAFLKTVADYNGYCESGVDPLGKTRAELFALTKAPFYGIKSNPLPVMTTGGLLTDTGARVLNSFKEPIPGLYAAGEVTGGKLVGYPGCGTAVTDATIFGLIAGENAAAEKAWK</sequence>
<evidence type="ECO:0000256" key="1">
    <source>
        <dbReference type="ARBA" id="ARBA00001974"/>
    </source>
</evidence>
<feature type="domain" description="FAD-dependent oxidoreductase 2 FAD-binding" evidence="5">
    <location>
        <begin position="33"/>
        <end position="468"/>
    </location>
</feature>
<dbReference type="SUPFAM" id="SSF56425">
    <property type="entry name" value="Succinate dehydrogenase/fumarate reductase flavoprotein, catalytic domain"/>
    <property type="match status" value="1"/>
</dbReference>
<dbReference type="AlphaFoldDB" id="A0A644SYF7"/>
<dbReference type="InterPro" id="IPR036188">
    <property type="entry name" value="FAD/NAD-bd_sf"/>
</dbReference>
<dbReference type="Pfam" id="PF00890">
    <property type="entry name" value="FAD_binding_2"/>
    <property type="match status" value="1"/>
</dbReference>
<gene>
    <name evidence="6" type="primary">fccA_1</name>
    <name evidence="6" type="ORF">SDC9_05261</name>
</gene>
<proteinExistence type="predicted"/>
<dbReference type="Gene3D" id="3.90.700.10">
    <property type="entry name" value="Succinate dehydrogenase/fumarate reductase flavoprotein, catalytic domain"/>
    <property type="match status" value="1"/>
</dbReference>
<dbReference type="PANTHER" id="PTHR43400:SF10">
    <property type="entry name" value="3-OXOSTEROID 1-DEHYDROGENASE"/>
    <property type="match status" value="1"/>
</dbReference>
<evidence type="ECO:0000259" key="5">
    <source>
        <dbReference type="Pfam" id="PF00890"/>
    </source>
</evidence>
<comment type="cofactor">
    <cofactor evidence="1">
        <name>FAD</name>
        <dbReference type="ChEBI" id="CHEBI:57692"/>
    </cofactor>
</comment>
<dbReference type="PANTHER" id="PTHR43400">
    <property type="entry name" value="FUMARATE REDUCTASE"/>
    <property type="match status" value="1"/>
</dbReference>
<organism evidence="6">
    <name type="scientific">bioreactor metagenome</name>
    <dbReference type="NCBI Taxonomy" id="1076179"/>
    <lineage>
        <taxon>unclassified sequences</taxon>
        <taxon>metagenomes</taxon>
        <taxon>ecological metagenomes</taxon>
    </lineage>
</organism>
<dbReference type="GO" id="GO:0008202">
    <property type="term" value="P:steroid metabolic process"/>
    <property type="evidence" value="ECO:0007669"/>
    <property type="project" value="UniProtKB-ARBA"/>
</dbReference>
<comment type="caution">
    <text evidence="6">The sequence shown here is derived from an EMBL/GenBank/DDBJ whole genome shotgun (WGS) entry which is preliminary data.</text>
</comment>
<dbReference type="SUPFAM" id="SSF51905">
    <property type="entry name" value="FAD/NAD(P)-binding domain"/>
    <property type="match status" value="1"/>
</dbReference>
<protein>
    <submittedName>
        <fullName evidence="6">Fumarate reductase flavoprotein subunit</fullName>
        <ecNumber evidence="6">1.3.5.4</ecNumber>
    </submittedName>
</protein>
<evidence type="ECO:0000256" key="2">
    <source>
        <dbReference type="ARBA" id="ARBA00022630"/>
    </source>
</evidence>
<keyword evidence="2" id="KW-0285">Flavoprotein</keyword>
<evidence type="ECO:0000313" key="6">
    <source>
        <dbReference type="EMBL" id="MPL59706.1"/>
    </source>
</evidence>
<evidence type="ECO:0000256" key="4">
    <source>
        <dbReference type="ARBA" id="ARBA00023002"/>
    </source>
</evidence>
<name>A0A644SYF7_9ZZZZ</name>
<reference evidence="6" key="1">
    <citation type="submission" date="2019-08" db="EMBL/GenBank/DDBJ databases">
        <authorList>
            <person name="Kucharzyk K."/>
            <person name="Murdoch R.W."/>
            <person name="Higgins S."/>
            <person name="Loffler F."/>
        </authorList>
    </citation>
    <scope>NUCLEOTIDE SEQUENCE</scope>
</reference>
<dbReference type="InterPro" id="IPR050315">
    <property type="entry name" value="FAD-oxidoreductase_2"/>
</dbReference>
<dbReference type="InterPro" id="IPR003953">
    <property type="entry name" value="FAD-dep_OxRdtase_2_FAD-bd"/>
</dbReference>
<keyword evidence="3" id="KW-0274">FAD</keyword>
<dbReference type="EMBL" id="VSSQ01000010">
    <property type="protein sequence ID" value="MPL59706.1"/>
    <property type="molecule type" value="Genomic_DNA"/>
</dbReference>
<keyword evidence="4 6" id="KW-0560">Oxidoreductase</keyword>
<dbReference type="GO" id="GO:0016491">
    <property type="term" value="F:oxidoreductase activity"/>
    <property type="evidence" value="ECO:0007669"/>
    <property type="project" value="UniProtKB-KW"/>
</dbReference>
<accession>A0A644SYF7</accession>
<dbReference type="EC" id="1.3.5.4" evidence="6"/>